<reference evidence="1 2" key="1">
    <citation type="submission" date="2016-10" db="EMBL/GenBank/DDBJ databases">
        <authorList>
            <person name="de Groot N.N."/>
        </authorList>
    </citation>
    <scope>NUCLEOTIDE SEQUENCE [LARGE SCALE GENOMIC DNA]</scope>
    <source>
        <strain evidence="1 2">KH2T6</strain>
    </source>
</reference>
<dbReference type="AlphaFoldDB" id="A0A1H7MBK4"/>
<sequence length="80" mass="9618">MKLNIYSWSIMNYYRLYRRALHSRSMYACRRAIEKLNELIGVISCSASLTVDERMKYIYYINELNDKAFDLFIELCNSND</sequence>
<accession>A0A1H7MBK4</accession>
<evidence type="ECO:0000313" key="2">
    <source>
        <dbReference type="Proteomes" id="UP000186015"/>
    </source>
</evidence>
<gene>
    <name evidence="1" type="ORF">SAMN05216469_11161</name>
</gene>
<name>A0A1H7MBK4_RUMAL</name>
<dbReference type="RefSeq" id="WP_139199810.1">
    <property type="nucleotide sequence ID" value="NZ_FOAT01000011.1"/>
</dbReference>
<protein>
    <submittedName>
        <fullName evidence="1">Uncharacterized protein</fullName>
    </submittedName>
</protein>
<organism evidence="1 2">
    <name type="scientific">Ruminococcus albus</name>
    <dbReference type="NCBI Taxonomy" id="1264"/>
    <lineage>
        <taxon>Bacteria</taxon>
        <taxon>Bacillati</taxon>
        <taxon>Bacillota</taxon>
        <taxon>Clostridia</taxon>
        <taxon>Eubacteriales</taxon>
        <taxon>Oscillospiraceae</taxon>
        <taxon>Ruminococcus</taxon>
    </lineage>
</organism>
<dbReference type="EMBL" id="FOAT01000011">
    <property type="protein sequence ID" value="SEL08554.1"/>
    <property type="molecule type" value="Genomic_DNA"/>
</dbReference>
<proteinExistence type="predicted"/>
<evidence type="ECO:0000313" key="1">
    <source>
        <dbReference type="EMBL" id="SEL08554.1"/>
    </source>
</evidence>
<dbReference type="Proteomes" id="UP000186015">
    <property type="component" value="Unassembled WGS sequence"/>
</dbReference>